<dbReference type="AlphaFoldDB" id="A0A1M5YUW9"/>
<gene>
    <name evidence="2" type="ORF">SAMN02745823_02862</name>
</gene>
<reference evidence="2 3" key="1">
    <citation type="submission" date="2016-11" db="EMBL/GenBank/DDBJ databases">
        <authorList>
            <person name="Jaros S."/>
            <person name="Januszkiewicz K."/>
            <person name="Wedrychowicz H."/>
        </authorList>
    </citation>
    <scope>NUCLEOTIDE SEQUENCE [LARGE SCALE GENOMIC DNA]</scope>
    <source>
        <strain evidence="2 3">DSM 10068</strain>
    </source>
</reference>
<dbReference type="STRING" id="1123282.SAMN02745823_02862"/>
<evidence type="ECO:0000313" key="3">
    <source>
        <dbReference type="Proteomes" id="UP000183995"/>
    </source>
</evidence>
<dbReference type="Pfam" id="PF03862">
    <property type="entry name" value="SpoVAC_SpoVAEB"/>
    <property type="match status" value="1"/>
</dbReference>
<organism evidence="2 3">
    <name type="scientific">Sporobacter termitidis DSM 10068</name>
    <dbReference type="NCBI Taxonomy" id="1123282"/>
    <lineage>
        <taxon>Bacteria</taxon>
        <taxon>Bacillati</taxon>
        <taxon>Bacillota</taxon>
        <taxon>Clostridia</taxon>
        <taxon>Eubacteriales</taxon>
        <taxon>Oscillospiraceae</taxon>
        <taxon>Sporobacter</taxon>
    </lineage>
</organism>
<keyword evidence="1" id="KW-0472">Membrane</keyword>
<dbReference type="InterPro" id="IPR005562">
    <property type="entry name" value="SpoVA"/>
</dbReference>
<accession>A0A1M5YUW9</accession>
<protein>
    <submittedName>
        <fullName evidence="2">Stage V sporulation protein AE</fullName>
    </submittedName>
</protein>
<feature type="transmembrane region" description="Helical" evidence="1">
    <location>
        <begin position="32"/>
        <end position="52"/>
    </location>
</feature>
<keyword evidence="3" id="KW-1185">Reference proteome</keyword>
<proteinExistence type="predicted"/>
<dbReference type="EMBL" id="FQXV01000011">
    <property type="protein sequence ID" value="SHI15856.1"/>
    <property type="molecule type" value="Genomic_DNA"/>
</dbReference>
<dbReference type="Proteomes" id="UP000183995">
    <property type="component" value="Unassembled WGS sequence"/>
</dbReference>
<dbReference type="NCBIfam" id="TIGR02839">
    <property type="entry name" value="spore_V_AE"/>
    <property type="match status" value="1"/>
</dbReference>
<feature type="transmembrane region" description="Helical" evidence="1">
    <location>
        <begin position="6"/>
        <end position="25"/>
    </location>
</feature>
<keyword evidence="1" id="KW-0812">Transmembrane</keyword>
<dbReference type="RefSeq" id="WP_073080324.1">
    <property type="nucleotide sequence ID" value="NZ_FQXV01000011.1"/>
</dbReference>
<evidence type="ECO:0000256" key="1">
    <source>
        <dbReference type="SAM" id="Phobius"/>
    </source>
</evidence>
<dbReference type="PANTHER" id="PTHR38450:SF2">
    <property type="entry name" value="STAGE V SPORULATION PROTEIN AEB"/>
    <property type="match status" value="1"/>
</dbReference>
<keyword evidence="1" id="KW-1133">Transmembrane helix</keyword>
<dbReference type="PANTHER" id="PTHR38450">
    <property type="entry name" value="STAGE V SPORULATION PROTEIN AC-RELATED"/>
    <property type="match status" value="1"/>
</dbReference>
<dbReference type="InterPro" id="IPR014204">
    <property type="entry name" value="Spore_V_AE"/>
</dbReference>
<evidence type="ECO:0000313" key="2">
    <source>
        <dbReference type="EMBL" id="SHI15856.1"/>
    </source>
</evidence>
<sequence length="122" mass="12578">MSVVFEYLKAFLVGGAFCLIGQILIDKTKLTPARILTSYVVAGVILGAVGIYQPLVDWAGAGATVPLTGFGNVLAEGVRKAVDEKGVLGIFTGGFTAAAAGICAAIFFGYLFALIFKPGDKS</sequence>
<name>A0A1M5YUW9_9FIRM</name>
<feature type="transmembrane region" description="Helical" evidence="1">
    <location>
        <begin position="87"/>
        <end position="116"/>
    </location>
</feature>
<dbReference type="OrthoDB" id="9797988at2"/>